<dbReference type="AlphaFoldDB" id="A0A7K4BYG8"/>
<dbReference type="Pfam" id="PF07541">
    <property type="entry name" value="EIF_2_alpha"/>
    <property type="match status" value="1"/>
</dbReference>
<dbReference type="InterPro" id="IPR012340">
    <property type="entry name" value="NA-bd_OB-fold"/>
</dbReference>
<reference evidence="5 6" key="1">
    <citation type="journal article" date="2020" name="Biotechnol. Biofuels">
        <title>New insights from the biogas microbiome by comprehensive genome-resolved metagenomics of nearly 1600 species originating from multiple anaerobic digesters.</title>
        <authorList>
            <person name="Campanaro S."/>
            <person name="Treu L."/>
            <person name="Rodriguez-R L.M."/>
            <person name="Kovalovszki A."/>
            <person name="Ziels R.M."/>
            <person name="Maus I."/>
            <person name="Zhu X."/>
            <person name="Kougias P.G."/>
            <person name="Basile A."/>
            <person name="Luo G."/>
            <person name="Schluter A."/>
            <person name="Konstantinidis K.T."/>
            <person name="Angelidaki I."/>
        </authorList>
    </citation>
    <scope>NUCLEOTIDE SEQUENCE [LARGE SCALE GENOMIC DNA]</scope>
    <source>
        <strain evidence="5">AS22ysBPME_79</strain>
    </source>
</reference>
<dbReference type="GO" id="GO:0003723">
    <property type="term" value="F:RNA binding"/>
    <property type="evidence" value="ECO:0007669"/>
    <property type="project" value="InterPro"/>
</dbReference>
<protein>
    <submittedName>
        <fullName evidence="5">S1 RNA-binding domain-containing protein</fullName>
    </submittedName>
</protein>
<dbReference type="InterPro" id="IPR003029">
    <property type="entry name" value="S1_domain"/>
</dbReference>
<evidence type="ECO:0000259" key="4">
    <source>
        <dbReference type="PROSITE" id="PS50126"/>
    </source>
</evidence>
<evidence type="ECO:0000313" key="5">
    <source>
        <dbReference type="EMBL" id="NMA44273.1"/>
    </source>
</evidence>
<evidence type="ECO:0000256" key="1">
    <source>
        <dbReference type="ARBA" id="ARBA00007223"/>
    </source>
</evidence>
<feature type="domain" description="S1 motif" evidence="4">
    <location>
        <begin position="7"/>
        <end position="78"/>
    </location>
</feature>
<dbReference type="FunFam" id="2.40.50.140:FF:000015">
    <property type="entry name" value="Eukaryotic translation initiation factor 2 subunit alpha"/>
    <property type="match status" value="1"/>
</dbReference>
<dbReference type="InterPro" id="IPR024055">
    <property type="entry name" value="TIF2_asu_C"/>
</dbReference>
<organism evidence="5 6">
    <name type="scientific">Candidatus Iainarchaeum sp</name>
    <dbReference type="NCBI Taxonomy" id="3101447"/>
    <lineage>
        <taxon>Archaea</taxon>
        <taxon>Candidatus Iainarchaeota</taxon>
        <taxon>Candidatus Iainarchaeia</taxon>
        <taxon>Candidatus Iainarchaeales</taxon>
        <taxon>Candidatus Iainarchaeaceae</taxon>
        <taxon>Candidatus Iainarchaeum</taxon>
    </lineage>
</organism>
<comment type="caution">
    <text evidence="5">The sequence shown here is derived from an EMBL/GenBank/DDBJ whole genome shotgun (WGS) entry which is preliminary data.</text>
</comment>
<dbReference type="PROSITE" id="PS50126">
    <property type="entry name" value="S1"/>
    <property type="match status" value="1"/>
</dbReference>
<dbReference type="GO" id="GO:0043022">
    <property type="term" value="F:ribosome binding"/>
    <property type="evidence" value="ECO:0007669"/>
    <property type="project" value="TreeGrafter"/>
</dbReference>
<evidence type="ECO:0000313" key="6">
    <source>
        <dbReference type="Proteomes" id="UP000526302"/>
    </source>
</evidence>
<dbReference type="PANTHER" id="PTHR10602:SF0">
    <property type="entry name" value="EUKARYOTIC TRANSLATION INITIATION FACTOR 2 SUBUNIT 1"/>
    <property type="match status" value="1"/>
</dbReference>
<sequence>MDYPERDDLVVVRVSQILDYGVFVELLEFNNVRGFVHISNVSSSWVKNIRNFVKPNQVRVAKVLNVDVTKRQIDLSFAGVSSSREKQKINDFKQYNREEKLISLFAKQTRKKFDEVWEAVAEPLNSEYGSLMNALEKVALGEDISEIVSKEWVAPLKELVEKNIVVSEKILKGKAKISSLSPNGLEIVKEILSTIESVKGCSVIYAGSGIYTITSTSFTYKQADKLLTKSIELAEKKAKELGASFEFKREENN</sequence>
<proteinExistence type="inferred from homology"/>
<dbReference type="Pfam" id="PF00575">
    <property type="entry name" value="S1"/>
    <property type="match status" value="1"/>
</dbReference>
<dbReference type="Gene3D" id="1.10.150.190">
    <property type="entry name" value="Translation initiation factor 2, subunit 1, domain 2"/>
    <property type="match status" value="1"/>
</dbReference>
<dbReference type="Gene3D" id="2.40.50.140">
    <property type="entry name" value="Nucleic acid-binding proteins"/>
    <property type="match status" value="1"/>
</dbReference>
<gene>
    <name evidence="5" type="ORF">GX950_00460</name>
</gene>
<dbReference type="GO" id="GO:0003743">
    <property type="term" value="F:translation initiation factor activity"/>
    <property type="evidence" value="ECO:0007669"/>
    <property type="project" value="UniProtKB-KW"/>
</dbReference>
<dbReference type="SUPFAM" id="SSF110993">
    <property type="entry name" value="eIF-2-alpha, C-terminal domain"/>
    <property type="match status" value="1"/>
</dbReference>
<dbReference type="InterPro" id="IPR024054">
    <property type="entry name" value="TIF2_asu_middle_sf"/>
</dbReference>
<dbReference type="PANTHER" id="PTHR10602">
    <property type="entry name" value="EUKARYOTIC TRANSLATION INITIATION FACTOR 2 SUBUNIT 1"/>
    <property type="match status" value="1"/>
</dbReference>
<dbReference type="EMBL" id="JAAZKV010000003">
    <property type="protein sequence ID" value="NMA44273.1"/>
    <property type="molecule type" value="Genomic_DNA"/>
</dbReference>
<accession>A0A7K4BYG8</accession>
<dbReference type="SUPFAM" id="SSF50249">
    <property type="entry name" value="Nucleic acid-binding proteins"/>
    <property type="match status" value="1"/>
</dbReference>
<dbReference type="CDD" id="cd04452">
    <property type="entry name" value="S1_IF2_alpha"/>
    <property type="match status" value="1"/>
</dbReference>
<comment type="similarity">
    <text evidence="1">Belongs to the eIF-2-alpha family.</text>
</comment>
<evidence type="ECO:0000256" key="3">
    <source>
        <dbReference type="ARBA" id="ARBA00022917"/>
    </source>
</evidence>
<dbReference type="SMART" id="SM00316">
    <property type="entry name" value="S1"/>
    <property type="match status" value="1"/>
</dbReference>
<name>A0A7K4BYG8_9ARCH</name>
<evidence type="ECO:0000256" key="2">
    <source>
        <dbReference type="ARBA" id="ARBA00022540"/>
    </source>
</evidence>
<dbReference type="SUPFAM" id="SSF116742">
    <property type="entry name" value="eIF2alpha middle domain-like"/>
    <property type="match status" value="1"/>
</dbReference>
<dbReference type="InterPro" id="IPR044126">
    <property type="entry name" value="S1_IF2_alpha"/>
</dbReference>
<dbReference type="InterPro" id="IPR011488">
    <property type="entry name" value="TIF_2_asu"/>
</dbReference>
<dbReference type="Gene3D" id="3.30.70.1130">
    <property type="entry name" value="EIF_2_alpha"/>
    <property type="match status" value="1"/>
</dbReference>
<keyword evidence="2" id="KW-0396">Initiation factor</keyword>
<keyword evidence="3" id="KW-0648">Protein biosynthesis</keyword>
<dbReference type="Proteomes" id="UP000526302">
    <property type="component" value="Unassembled WGS sequence"/>
</dbReference>